<feature type="signal peptide" evidence="1">
    <location>
        <begin position="1"/>
        <end position="15"/>
    </location>
</feature>
<proteinExistence type="predicted"/>
<reference evidence="2" key="1">
    <citation type="journal article" date="2014" name="Nat. Commun.">
        <title>The emerging biofuel crop Camelina sativa retains a highly undifferentiated hexaploid genome structure.</title>
        <authorList>
            <person name="Kagale S."/>
            <person name="Koh C."/>
            <person name="Nixon J."/>
            <person name="Bollina V."/>
            <person name="Clarke W.E."/>
            <person name="Tuteja R."/>
            <person name="Spillane C."/>
            <person name="Robinson S.J."/>
            <person name="Links M.G."/>
            <person name="Clarke C."/>
            <person name="Higgins E.E."/>
            <person name="Huebert T."/>
            <person name="Sharpe A.G."/>
            <person name="Parkin I.A."/>
        </authorList>
    </citation>
    <scope>NUCLEOTIDE SEQUENCE [LARGE SCALE GENOMIC DNA]</scope>
    <source>
        <strain evidence="2">cv. DH55</strain>
    </source>
</reference>
<accession>A0ABM1R6R8</accession>
<gene>
    <name evidence="3" type="primary">LOC104758441</name>
</gene>
<dbReference type="GeneID" id="104758441"/>
<keyword evidence="2" id="KW-1185">Reference proteome</keyword>
<name>A0ABM1R6R8_CAMSA</name>
<evidence type="ECO:0000313" key="3">
    <source>
        <dbReference type="RefSeq" id="XP_019094706.1"/>
    </source>
</evidence>
<evidence type="ECO:0000313" key="2">
    <source>
        <dbReference type="Proteomes" id="UP000694864"/>
    </source>
</evidence>
<keyword evidence="1" id="KW-0732">Signal</keyword>
<sequence length="166" mass="18932">MQFPVLLLLLILSEPLPTPYLVHLPKLRFLRSKRKESIFDLQMALIQLGSVSGTSAVQLSFLSSVSPPLTTKVSLSFQPEKKSWRNRRMICRAMVQEAVQGIPLVYAREMERLSAKESLILAFNDAGGFEDLVTGKITDIQRIDVNERITSLERLNPTSLERFRFR</sequence>
<dbReference type="Proteomes" id="UP000694864">
    <property type="component" value="Chromosome 17"/>
</dbReference>
<feature type="chain" id="PRO_5046649435" evidence="1">
    <location>
        <begin position="16"/>
        <end position="166"/>
    </location>
</feature>
<evidence type="ECO:0000256" key="1">
    <source>
        <dbReference type="SAM" id="SignalP"/>
    </source>
</evidence>
<organism evidence="2 3">
    <name type="scientific">Camelina sativa</name>
    <name type="common">False flax</name>
    <name type="synonym">Myagrum sativum</name>
    <dbReference type="NCBI Taxonomy" id="90675"/>
    <lineage>
        <taxon>Eukaryota</taxon>
        <taxon>Viridiplantae</taxon>
        <taxon>Streptophyta</taxon>
        <taxon>Embryophyta</taxon>
        <taxon>Tracheophyta</taxon>
        <taxon>Spermatophyta</taxon>
        <taxon>Magnoliopsida</taxon>
        <taxon>eudicotyledons</taxon>
        <taxon>Gunneridae</taxon>
        <taxon>Pentapetalae</taxon>
        <taxon>rosids</taxon>
        <taxon>malvids</taxon>
        <taxon>Brassicales</taxon>
        <taxon>Brassicaceae</taxon>
        <taxon>Camelineae</taxon>
        <taxon>Camelina</taxon>
    </lineage>
</organism>
<reference evidence="3" key="2">
    <citation type="submission" date="2025-08" db="UniProtKB">
        <authorList>
            <consortium name="RefSeq"/>
        </authorList>
    </citation>
    <scope>IDENTIFICATION</scope>
    <source>
        <tissue evidence="3">Leaf</tissue>
    </source>
</reference>
<protein>
    <submittedName>
        <fullName evidence="3">Probable plastid-lipid-associated protein 9, chloroplastic</fullName>
    </submittedName>
</protein>
<dbReference type="RefSeq" id="XP_019094706.1">
    <property type="nucleotide sequence ID" value="XM_019239161.1"/>
</dbReference>